<organism evidence="3 4">
    <name type="scientific">Bacteroides fragilis</name>
    <dbReference type="NCBI Taxonomy" id="817"/>
    <lineage>
        <taxon>Bacteria</taxon>
        <taxon>Pseudomonadati</taxon>
        <taxon>Bacteroidota</taxon>
        <taxon>Bacteroidia</taxon>
        <taxon>Bacteroidales</taxon>
        <taxon>Bacteroidaceae</taxon>
        <taxon>Bacteroides</taxon>
    </lineage>
</organism>
<evidence type="ECO:0000313" key="4">
    <source>
        <dbReference type="Proteomes" id="UP000284614"/>
    </source>
</evidence>
<dbReference type="PANTHER" id="PTHR46401:SF2">
    <property type="entry name" value="GLYCOSYLTRANSFERASE WBBK-RELATED"/>
    <property type="match status" value="1"/>
</dbReference>
<feature type="domain" description="Glycosyl transferase family 1" evidence="2">
    <location>
        <begin position="105"/>
        <end position="267"/>
    </location>
</feature>
<dbReference type="GO" id="GO:0016757">
    <property type="term" value="F:glycosyltransferase activity"/>
    <property type="evidence" value="ECO:0007669"/>
    <property type="project" value="InterPro"/>
</dbReference>
<dbReference type="InterPro" id="IPR001296">
    <property type="entry name" value="Glyco_trans_1"/>
</dbReference>
<comment type="caution">
    <text evidence="3">The sequence shown here is derived from an EMBL/GenBank/DDBJ whole genome shotgun (WGS) entry which is preliminary data.</text>
</comment>
<proteinExistence type="predicted"/>
<evidence type="ECO:0000259" key="2">
    <source>
        <dbReference type="Pfam" id="PF00534"/>
    </source>
</evidence>
<dbReference type="PANTHER" id="PTHR46401">
    <property type="entry name" value="GLYCOSYLTRANSFERASE WBBK-RELATED"/>
    <property type="match status" value="1"/>
</dbReference>
<dbReference type="EMBL" id="QSDG01000026">
    <property type="protein sequence ID" value="RGY65029.1"/>
    <property type="molecule type" value="Genomic_DNA"/>
</dbReference>
<dbReference type="Proteomes" id="UP000284614">
    <property type="component" value="Unassembled WGS sequence"/>
</dbReference>
<evidence type="ECO:0000256" key="1">
    <source>
        <dbReference type="ARBA" id="ARBA00022679"/>
    </source>
</evidence>
<reference evidence="3 4" key="1">
    <citation type="submission" date="2018-08" db="EMBL/GenBank/DDBJ databases">
        <title>A genome reference for cultivated species of the human gut microbiota.</title>
        <authorList>
            <person name="Zou Y."/>
            <person name="Xue W."/>
            <person name="Luo G."/>
        </authorList>
    </citation>
    <scope>NUCLEOTIDE SEQUENCE [LARGE SCALE GENOMIC DNA]</scope>
    <source>
        <strain evidence="3 4">OF01-1</strain>
    </source>
</reference>
<dbReference type="SUPFAM" id="SSF53756">
    <property type="entry name" value="UDP-Glycosyltransferase/glycogen phosphorylase"/>
    <property type="match status" value="1"/>
</dbReference>
<name>A0A413JTI3_BACFG</name>
<dbReference type="CDD" id="cd03801">
    <property type="entry name" value="GT4_PimA-like"/>
    <property type="match status" value="1"/>
</dbReference>
<keyword evidence="1 3" id="KW-0808">Transferase</keyword>
<dbReference type="Gene3D" id="3.40.50.2000">
    <property type="entry name" value="Glycogen Phosphorylase B"/>
    <property type="match status" value="2"/>
</dbReference>
<evidence type="ECO:0000313" key="3">
    <source>
        <dbReference type="EMBL" id="RGY65029.1"/>
    </source>
</evidence>
<gene>
    <name evidence="3" type="ORF">DXA27_20740</name>
</gene>
<dbReference type="GO" id="GO:0009103">
    <property type="term" value="P:lipopolysaccharide biosynthetic process"/>
    <property type="evidence" value="ECO:0007669"/>
    <property type="project" value="TreeGrafter"/>
</dbReference>
<dbReference type="Pfam" id="PF00534">
    <property type="entry name" value="Glycos_transf_1"/>
    <property type="match status" value="1"/>
</dbReference>
<dbReference type="AlphaFoldDB" id="A0A413JTI3"/>
<accession>A0A413JTI3</accession>
<sequence>MERVVSVCIDIFSYTLFQVVFCPSRRRRKISANFDKKSERRTGIEHSLARCYQEEKRILNLSDKVICLCYYTQRLLQNLYHITVKKIVLIHNGLVDAFEKERCSKKKLFLNHGEKIILFVGRLDFVKGLDILIKAIEGVLPLESDIRLLVVGDGNFEYYINQGSDISAKITYVGKISKERLYSYYQVADIGVIPSFHEQCSYVAIEMMMFGLPIIGTDSTGLNEMILDECKLYIKDKEPLVNQLSNRLTFLLGDEKVRKRIGVAYRKKYEEEYSFEKMCMNYKSLLDNSKCNE</sequence>
<protein>
    <submittedName>
        <fullName evidence="3">Glycosyltransferase</fullName>
    </submittedName>
</protein>